<proteinExistence type="predicted"/>
<evidence type="ECO:0000259" key="4">
    <source>
        <dbReference type="SMART" id="SM00857"/>
    </source>
</evidence>
<dbReference type="Gene3D" id="3.40.50.1390">
    <property type="entry name" value="Resolvase, N-terminal catalytic domain"/>
    <property type="match status" value="1"/>
</dbReference>
<dbReference type="Pfam" id="PF13408">
    <property type="entry name" value="Zn_ribbon_recom"/>
    <property type="match status" value="1"/>
</dbReference>
<feature type="coiled-coil region" evidence="3">
    <location>
        <begin position="393"/>
        <end position="451"/>
    </location>
</feature>
<name>A0ABM9GE79_9GAMM</name>
<evidence type="ECO:0000256" key="2">
    <source>
        <dbReference type="ARBA" id="ARBA00023172"/>
    </source>
</evidence>
<keyword evidence="2" id="KW-0233">DNA recombination</keyword>
<dbReference type="PANTHER" id="PTHR30461:SF2">
    <property type="entry name" value="SERINE RECOMBINASE PINE-RELATED"/>
    <property type="match status" value="1"/>
</dbReference>
<keyword evidence="3" id="KW-0175">Coiled coil</keyword>
<dbReference type="Pfam" id="PF00239">
    <property type="entry name" value="Resolvase"/>
    <property type="match status" value="1"/>
</dbReference>
<protein>
    <recommendedName>
        <fullName evidence="4">Resolvase/invertase-type recombinase catalytic domain-containing protein</fullName>
    </recommendedName>
</protein>
<organism evidence="5 6">
    <name type="scientific">Pseudoalteromonas holothuriae</name>
    <dbReference type="NCBI Taxonomy" id="2963714"/>
    <lineage>
        <taxon>Bacteria</taxon>
        <taxon>Pseudomonadati</taxon>
        <taxon>Pseudomonadota</taxon>
        <taxon>Gammaproteobacteria</taxon>
        <taxon>Alteromonadales</taxon>
        <taxon>Pseudoalteromonadaceae</taxon>
        <taxon>Pseudoalteromonas</taxon>
    </lineage>
</organism>
<dbReference type="InterPro" id="IPR006119">
    <property type="entry name" value="Resolv_N"/>
</dbReference>
<dbReference type="SUPFAM" id="SSF53041">
    <property type="entry name" value="Resolvase-like"/>
    <property type="match status" value="1"/>
</dbReference>
<gene>
    <name evidence="5" type="ORF">PSECIP111951_00565</name>
</gene>
<feature type="domain" description="Resolvase/invertase-type recombinase catalytic" evidence="4">
    <location>
        <begin position="11"/>
        <end position="166"/>
    </location>
</feature>
<evidence type="ECO:0000313" key="6">
    <source>
        <dbReference type="Proteomes" id="UP001152485"/>
    </source>
</evidence>
<dbReference type="RefSeq" id="WP_261591765.1">
    <property type="nucleotide sequence ID" value="NZ_CAMAPD010000002.1"/>
</dbReference>
<reference evidence="5 6" key="1">
    <citation type="submission" date="2022-07" db="EMBL/GenBank/DDBJ databases">
        <authorList>
            <person name="Criscuolo A."/>
        </authorList>
    </citation>
    <scope>NUCLEOTIDE SEQUENCE [LARGE SCALE GENOMIC DNA]</scope>
    <source>
        <strain evidence="6">CIP 111951</strain>
    </source>
</reference>
<dbReference type="InterPro" id="IPR025827">
    <property type="entry name" value="Zn_ribbon_recom_dom"/>
</dbReference>
<evidence type="ECO:0000313" key="5">
    <source>
        <dbReference type="EMBL" id="CAH9052185.1"/>
    </source>
</evidence>
<dbReference type="CDD" id="cd00338">
    <property type="entry name" value="Ser_Recombinase"/>
    <property type="match status" value="1"/>
</dbReference>
<evidence type="ECO:0000256" key="1">
    <source>
        <dbReference type="ARBA" id="ARBA00023125"/>
    </source>
</evidence>
<dbReference type="EMBL" id="CAMAPD010000002">
    <property type="protein sequence ID" value="CAH9052185.1"/>
    <property type="molecule type" value="Genomic_DNA"/>
</dbReference>
<dbReference type="PANTHER" id="PTHR30461">
    <property type="entry name" value="DNA-INVERTASE FROM LAMBDOID PROPHAGE"/>
    <property type="match status" value="1"/>
</dbReference>
<accession>A0ABM9GE79</accession>
<dbReference type="Proteomes" id="UP001152485">
    <property type="component" value="Unassembled WGS sequence"/>
</dbReference>
<dbReference type="SMART" id="SM00857">
    <property type="entry name" value="Resolvase"/>
    <property type="match status" value="1"/>
</dbReference>
<sequence length="556" mass="62735">MANTSFQKPLLYSYIRFSTVDQAKGQSLNRQLNYAKEVARDKGLELDESLTMRDMGLSAYHQANITRGALGVFLDAIEQGKVPSGSVLVIESLDRISRAEPLESQGIMAKIINAGITVITAVDRKEFNKQTIKQNPMDLIYIVLVLIRANEESETKSLRVRAALVKQCVDWLDGKRGFRVKCGKAPSWVEWDAETKAFKLKPHEKAIMLRKIALFEKGYGGIKIAELLNKEFGKGTVHHTGANVYKEVKRRTLLGELNVTVGGTDYVLSDYYPSLITKERFDLLIQDSKKRGATKHSQKFVGILAGIGIFKCGTCGKSVGAHVVYRNKFLDEVKSSHKRYGCVEARRNNNCTMKATVQIELIEKAIVLFCQDNVNLRRILLESDNEQSILIEKAKHEARLVELKQQIEKLLTFIIEDKNPAKAILDKIKALESEEQEVSDAIQALHNDELKSKNTHRDEVTERWLNLTKDLRVLSGEERLHIRQLVKDTFKSITLQVDVQLKQEKGLASFIESFGGNSGECIDLTCEFYNGKKRLIRMNKKTGELVKGVSLNTIYG</sequence>
<dbReference type="InterPro" id="IPR036162">
    <property type="entry name" value="Resolvase-like_N_sf"/>
</dbReference>
<evidence type="ECO:0000256" key="3">
    <source>
        <dbReference type="SAM" id="Coils"/>
    </source>
</evidence>
<comment type="caution">
    <text evidence="5">The sequence shown here is derived from an EMBL/GenBank/DDBJ whole genome shotgun (WGS) entry which is preliminary data.</text>
</comment>
<keyword evidence="1" id="KW-0238">DNA-binding</keyword>
<dbReference type="InterPro" id="IPR050639">
    <property type="entry name" value="SSR_resolvase"/>
</dbReference>